<comment type="similarity">
    <text evidence="2 10">Belongs to the TonB family.</text>
</comment>
<evidence type="ECO:0000256" key="8">
    <source>
        <dbReference type="ARBA" id="ARBA00022989"/>
    </source>
</evidence>
<evidence type="ECO:0000256" key="4">
    <source>
        <dbReference type="ARBA" id="ARBA00022475"/>
    </source>
</evidence>
<keyword evidence="9" id="KW-0472">Membrane</keyword>
<accession>A0A9W4R251</accession>
<evidence type="ECO:0000256" key="7">
    <source>
        <dbReference type="ARBA" id="ARBA00022927"/>
    </source>
</evidence>
<dbReference type="NCBIfam" id="TIGR01352">
    <property type="entry name" value="tonB_Cterm"/>
    <property type="match status" value="1"/>
</dbReference>
<comment type="function">
    <text evidence="10">Interacts with outer membrane receptor proteins that carry out high-affinity binding and energy dependent uptake into the periplasmic space of specific substrates. It could act to transduce energy from the cytoplasmic membrane to specific energy-requiring processes in the outer membrane, resulting in the release into the periplasm of ligands bound by these outer membrane proteins.</text>
</comment>
<keyword evidence="4 10" id="KW-1003">Cell membrane</keyword>
<evidence type="ECO:0000256" key="1">
    <source>
        <dbReference type="ARBA" id="ARBA00004383"/>
    </source>
</evidence>
<sequence length="365" mass="41181">MKLNKLALLMGLGLSVLSTTSFAEQTNNAQAVFNDAYQNYLNAIKTKENVQQAAEQAYTLGKTVYGENADNTASLAINYAKSINRYGKQWIEKRFSLYQQAYTILVNNHGKQSPETIDALVGMASFAPSAQKADYYLEQVIAIANTQNNPKFVADMKLEAATILANKFSYEKYREAKNYLEEADEYYLANLPKNSVEQIKADFLMASFAEGRKRYDQAIERLNRVVNVFDESLSYDHNAELTAHSRLIGLYEKQGKSDEATKHCIAIAKMVPWKESQEQTPLYRVNPKYPTNKARFRKDGKVVMEFEVDESGFVKNPQVLSSEGGVAFEKSAVEALAQWRYAPKFEHGKAVAATSKVQLDFKVNR</sequence>
<name>A0A9W4R251_PSEHA</name>
<feature type="chain" id="PRO_5040934207" description="Protein TonB" evidence="11">
    <location>
        <begin position="24"/>
        <end position="365"/>
    </location>
</feature>
<dbReference type="EMBL" id="CAMAPB010000046">
    <property type="protein sequence ID" value="CAH9063012.1"/>
    <property type="molecule type" value="Genomic_DNA"/>
</dbReference>
<organism evidence="13 14">
    <name type="scientific">Pseudoalteromonas haloplanktis</name>
    <name type="common">Alteromonas haloplanktis</name>
    <dbReference type="NCBI Taxonomy" id="228"/>
    <lineage>
        <taxon>Bacteria</taxon>
        <taxon>Pseudomonadati</taxon>
        <taxon>Pseudomonadota</taxon>
        <taxon>Gammaproteobacteria</taxon>
        <taxon>Alteromonadales</taxon>
        <taxon>Pseudoalteromonadaceae</taxon>
        <taxon>Pseudoalteromonas</taxon>
    </lineage>
</organism>
<evidence type="ECO:0000256" key="10">
    <source>
        <dbReference type="RuleBase" id="RU362123"/>
    </source>
</evidence>
<proteinExistence type="inferred from homology"/>
<dbReference type="GO" id="GO:0030288">
    <property type="term" value="C:outer membrane-bounded periplasmic space"/>
    <property type="evidence" value="ECO:0007669"/>
    <property type="project" value="InterPro"/>
</dbReference>
<dbReference type="InterPro" id="IPR003538">
    <property type="entry name" value="TonB"/>
</dbReference>
<comment type="subcellular location">
    <subcellularLocation>
        <location evidence="1 10">Cell inner membrane</location>
        <topology evidence="1 10">Single-pass membrane protein</topology>
        <orientation evidence="1 10">Periplasmic side</orientation>
    </subcellularLocation>
</comment>
<evidence type="ECO:0000256" key="9">
    <source>
        <dbReference type="ARBA" id="ARBA00023136"/>
    </source>
</evidence>
<keyword evidence="6" id="KW-0812">Transmembrane</keyword>
<dbReference type="AlphaFoldDB" id="A0A9W4R251"/>
<evidence type="ECO:0000313" key="13">
    <source>
        <dbReference type="EMBL" id="CAH9063012.1"/>
    </source>
</evidence>
<dbReference type="InterPro" id="IPR011990">
    <property type="entry name" value="TPR-like_helical_dom_sf"/>
</dbReference>
<evidence type="ECO:0000256" key="6">
    <source>
        <dbReference type="ARBA" id="ARBA00022692"/>
    </source>
</evidence>
<dbReference type="Pfam" id="PF03544">
    <property type="entry name" value="TonB_C"/>
    <property type="match status" value="1"/>
</dbReference>
<dbReference type="Proteomes" id="UP001152447">
    <property type="component" value="Unassembled WGS sequence"/>
</dbReference>
<dbReference type="SUPFAM" id="SSF74653">
    <property type="entry name" value="TolA/TonB C-terminal domain"/>
    <property type="match status" value="1"/>
</dbReference>
<keyword evidence="5 10" id="KW-0997">Cell inner membrane</keyword>
<dbReference type="InterPro" id="IPR006260">
    <property type="entry name" value="TonB/TolA_C"/>
</dbReference>
<protein>
    <recommendedName>
        <fullName evidence="10">Protein TonB</fullName>
    </recommendedName>
</protein>
<reference evidence="13" key="1">
    <citation type="submission" date="2022-07" db="EMBL/GenBank/DDBJ databases">
        <authorList>
            <person name="Criscuolo A."/>
        </authorList>
    </citation>
    <scope>NUCLEOTIDE SEQUENCE</scope>
    <source>
        <strain evidence="13">CIP103197</strain>
    </source>
</reference>
<dbReference type="PRINTS" id="PR01374">
    <property type="entry name" value="TONBPROTEIN"/>
</dbReference>
<dbReference type="PANTHER" id="PTHR33446:SF14">
    <property type="entry name" value="PROTEIN TONB"/>
    <property type="match status" value="1"/>
</dbReference>
<dbReference type="GO" id="GO:0015891">
    <property type="term" value="P:siderophore transport"/>
    <property type="evidence" value="ECO:0007669"/>
    <property type="project" value="InterPro"/>
</dbReference>
<dbReference type="InterPro" id="IPR051045">
    <property type="entry name" value="TonB-dependent_transducer"/>
</dbReference>
<dbReference type="InterPro" id="IPR037682">
    <property type="entry name" value="TonB_C"/>
</dbReference>
<evidence type="ECO:0000256" key="3">
    <source>
        <dbReference type="ARBA" id="ARBA00022448"/>
    </source>
</evidence>
<dbReference type="PANTHER" id="PTHR33446">
    <property type="entry name" value="PROTEIN TONB-RELATED"/>
    <property type="match status" value="1"/>
</dbReference>
<keyword evidence="14" id="KW-1185">Reference proteome</keyword>
<keyword evidence="8" id="KW-1133">Transmembrane helix</keyword>
<dbReference type="Gene3D" id="1.25.40.10">
    <property type="entry name" value="Tetratricopeptide repeat domain"/>
    <property type="match status" value="1"/>
</dbReference>
<dbReference type="PROSITE" id="PS52015">
    <property type="entry name" value="TONB_CTD"/>
    <property type="match status" value="1"/>
</dbReference>
<keyword evidence="3 10" id="KW-0813">Transport</keyword>
<dbReference type="GO" id="GO:0005886">
    <property type="term" value="C:plasma membrane"/>
    <property type="evidence" value="ECO:0007669"/>
    <property type="project" value="UniProtKB-SubCell"/>
</dbReference>
<dbReference type="SUPFAM" id="SSF48452">
    <property type="entry name" value="TPR-like"/>
    <property type="match status" value="1"/>
</dbReference>
<dbReference type="GO" id="GO:0055085">
    <property type="term" value="P:transmembrane transport"/>
    <property type="evidence" value="ECO:0007669"/>
    <property type="project" value="InterPro"/>
</dbReference>
<dbReference type="Gene3D" id="3.30.1150.10">
    <property type="match status" value="1"/>
</dbReference>
<dbReference type="GO" id="GO:0031992">
    <property type="term" value="F:energy transducer activity"/>
    <property type="evidence" value="ECO:0007669"/>
    <property type="project" value="InterPro"/>
</dbReference>
<keyword evidence="7 10" id="KW-0653">Protein transport</keyword>
<gene>
    <name evidence="13" type="ORF">PSEHALCIP103_02827</name>
</gene>
<evidence type="ECO:0000259" key="12">
    <source>
        <dbReference type="PROSITE" id="PS52015"/>
    </source>
</evidence>
<feature type="signal peptide" evidence="11">
    <location>
        <begin position="1"/>
        <end position="23"/>
    </location>
</feature>
<dbReference type="GO" id="GO:0015031">
    <property type="term" value="P:protein transport"/>
    <property type="evidence" value="ECO:0007669"/>
    <property type="project" value="UniProtKB-UniRule"/>
</dbReference>
<evidence type="ECO:0000256" key="2">
    <source>
        <dbReference type="ARBA" id="ARBA00006555"/>
    </source>
</evidence>
<keyword evidence="11" id="KW-0732">Signal</keyword>
<evidence type="ECO:0000313" key="14">
    <source>
        <dbReference type="Proteomes" id="UP001152447"/>
    </source>
</evidence>
<dbReference type="RefSeq" id="WP_262977094.1">
    <property type="nucleotide sequence ID" value="NZ_CAMAPB010000046.1"/>
</dbReference>
<evidence type="ECO:0000256" key="5">
    <source>
        <dbReference type="ARBA" id="ARBA00022519"/>
    </source>
</evidence>
<feature type="domain" description="TonB C-terminal" evidence="12">
    <location>
        <begin position="274"/>
        <end position="365"/>
    </location>
</feature>
<keyword evidence="10" id="KW-0735">Signal-anchor</keyword>
<comment type="caution">
    <text evidence="13">The sequence shown here is derived from an EMBL/GenBank/DDBJ whole genome shotgun (WGS) entry which is preliminary data.</text>
</comment>
<evidence type="ECO:0000256" key="11">
    <source>
        <dbReference type="SAM" id="SignalP"/>
    </source>
</evidence>